<dbReference type="SUPFAM" id="SSF51445">
    <property type="entry name" value="(Trans)glycosidases"/>
    <property type="match status" value="1"/>
</dbReference>
<dbReference type="PANTHER" id="PTHR46323">
    <property type="entry name" value="BETA-GALACTOSIDASE"/>
    <property type="match status" value="1"/>
</dbReference>
<keyword evidence="6" id="KW-0732">Signal</keyword>
<evidence type="ECO:0000256" key="4">
    <source>
        <dbReference type="ARBA" id="ARBA00022801"/>
    </source>
</evidence>
<dbReference type="InterPro" id="IPR011013">
    <property type="entry name" value="Gal_mutarotase_sf_dom"/>
</dbReference>
<name>A0ABN2XUJ1_9ACTN</name>
<dbReference type="Gene3D" id="2.60.40.10">
    <property type="entry name" value="Immunoglobulins"/>
    <property type="match status" value="1"/>
</dbReference>
<keyword evidence="11" id="KW-1185">Reference proteome</keyword>
<accession>A0ABN2XUJ1</accession>
<dbReference type="RefSeq" id="WP_344289312.1">
    <property type="nucleotide sequence ID" value="NZ_BAAAPF010000036.1"/>
</dbReference>
<dbReference type="Gene3D" id="2.70.98.10">
    <property type="match status" value="1"/>
</dbReference>
<dbReference type="Proteomes" id="UP001500443">
    <property type="component" value="Unassembled WGS sequence"/>
</dbReference>
<feature type="domain" description="Glycoside hydrolase family 2 immunoglobulin-like beta-sandwich" evidence="7">
    <location>
        <begin position="212"/>
        <end position="311"/>
    </location>
</feature>
<evidence type="ECO:0000256" key="2">
    <source>
        <dbReference type="ARBA" id="ARBA00007401"/>
    </source>
</evidence>
<dbReference type="Pfam" id="PF00703">
    <property type="entry name" value="Glyco_hydro_2"/>
    <property type="match status" value="1"/>
</dbReference>
<feature type="chain" id="PRO_5047519042" description="beta-galactosidase" evidence="6">
    <location>
        <begin position="30"/>
        <end position="947"/>
    </location>
</feature>
<dbReference type="InterPro" id="IPR006311">
    <property type="entry name" value="TAT_signal"/>
</dbReference>
<evidence type="ECO:0000256" key="6">
    <source>
        <dbReference type="SAM" id="SignalP"/>
    </source>
</evidence>
<dbReference type="Gene3D" id="2.60.120.260">
    <property type="entry name" value="Galactose-binding domain-like"/>
    <property type="match status" value="1"/>
</dbReference>
<dbReference type="SUPFAM" id="SSF74650">
    <property type="entry name" value="Galactose mutarotase-like"/>
    <property type="match status" value="1"/>
</dbReference>
<dbReference type="PROSITE" id="PS51318">
    <property type="entry name" value="TAT"/>
    <property type="match status" value="1"/>
</dbReference>
<feature type="signal peptide" evidence="6">
    <location>
        <begin position="1"/>
        <end position="29"/>
    </location>
</feature>
<proteinExistence type="inferred from homology"/>
<dbReference type="PRINTS" id="PR00132">
    <property type="entry name" value="GLHYDRLASE2"/>
</dbReference>
<dbReference type="InterPro" id="IPR006102">
    <property type="entry name" value="Ig-like_GH2"/>
</dbReference>
<dbReference type="InterPro" id="IPR006104">
    <property type="entry name" value="Glyco_hydro_2_N"/>
</dbReference>
<keyword evidence="4 10" id="KW-0378">Hydrolase</keyword>
<dbReference type="EC" id="3.2.1.23" evidence="3"/>
<dbReference type="GO" id="GO:0016787">
    <property type="term" value="F:hydrolase activity"/>
    <property type="evidence" value="ECO:0007669"/>
    <property type="project" value="UniProtKB-KW"/>
</dbReference>
<dbReference type="InterPro" id="IPR017853">
    <property type="entry name" value="GH"/>
</dbReference>
<comment type="catalytic activity">
    <reaction evidence="1">
        <text>Hydrolysis of terminal non-reducing beta-D-galactose residues in beta-D-galactosides.</text>
        <dbReference type="EC" id="3.2.1.23"/>
    </reaction>
</comment>
<dbReference type="InterPro" id="IPR013783">
    <property type="entry name" value="Ig-like_fold"/>
</dbReference>
<dbReference type="Pfam" id="PF02836">
    <property type="entry name" value="Glyco_hydro_2_C"/>
    <property type="match status" value="1"/>
</dbReference>
<comment type="similarity">
    <text evidence="2">Belongs to the glycosyl hydrolase 2 family.</text>
</comment>
<dbReference type="InterPro" id="IPR036156">
    <property type="entry name" value="Beta-gal/glucu_dom_sf"/>
</dbReference>
<dbReference type="EMBL" id="BAAAPF010000036">
    <property type="protein sequence ID" value="GAA2117363.1"/>
    <property type="molecule type" value="Genomic_DNA"/>
</dbReference>
<sequence length="947" mass="103573">MHMPRRRTLVAGAAGAVAAGRLPFAPAHAAPAGATGAAGAAGAAGAGRTERMYLSGVDSDHPVDWDFLCTAGRNSGVWGSIPVPSHWEFHGFGTYTYGWNLVPEEKGRYRHRFVPPADWRGRRVFLVFEGSMTDTEAWVNGQSAGPVHRGGFYRFRHEVTDMLRPGEENLLEVAVSKDSADDSVNEAERMSDYWIFGGIYRPVHLEAVPVQHIERIAVDARADGSLRVDAYVSGTGAADRLTARVTDHEGRPVGEPFDAPLTPGTTPVTLRADIPAPLPWTAETPHLYGLEVELRADGEVVHRVDERFGFRTVEVRPGDGVYVNGVKVVFKGANRHTIWPTSGRATSARISRTDILLMKEMNMNAVRMSHYPPDTHFLDLCDELGLYVIDELAGWQAFYDEEAGAPLVAETVTRDVNHPSIVFWANGNEGGWNPALDDHFGRYDPQGRPVIHPWANFRGINTDHYESYESTRRILTEGSDIFMSTEFLHGLYDGGAGTGLDDYWRLMGHEPLAAGGFLWALLDEGVVRDDRDGAIDVAGNAAPDGILGPYREKEASFYTIKEIWSPVQLAEPGRFAAGLPTDFDGRIWLANRYQFTGTESCGFSWRLLDFATPDDGRAGHTVSAEGEAVAPEIAPGAEGVLRLPLPSRWRRADALSLTATDPEGRELHTWTWTVASAADHARRLVSTGPGPAARAAEGDGELVLSAGGTEVRFDTATGLLVGAARDGAEFRLGGGPLPTTGEAVLERLEHGREGASYVVRAAYSGVLRAAKWKLRPSGWLQLDYHYHLTGEHDFFGVCFDHPEADVTGVTWLGRGPYRVWKNRLRGVQPDVWAKEYNDTATGADLWEYPEFKGYHADVCWASLHTAAGRLTVVAEEDGMFLRLFTPRVGPDPMHTEVPFPRGDLSFLDAIPAMGTKFDEPATLGPASGPTPATGDYRRTLHFGFARG</sequence>
<evidence type="ECO:0000259" key="8">
    <source>
        <dbReference type="Pfam" id="PF02836"/>
    </source>
</evidence>
<dbReference type="SUPFAM" id="SSF49303">
    <property type="entry name" value="beta-Galactosidase/glucuronidase domain"/>
    <property type="match status" value="1"/>
</dbReference>
<dbReference type="InterPro" id="IPR014718">
    <property type="entry name" value="GH-type_carb-bd"/>
</dbReference>
<dbReference type="InterPro" id="IPR006103">
    <property type="entry name" value="Glyco_hydro_2_cat"/>
</dbReference>
<evidence type="ECO:0000256" key="1">
    <source>
        <dbReference type="ARBA" id="ARBA00001412"/>
    </source>
</evidence>
<evidence type="ECO:0000256" key="3">
    <source>
        <dbReference type="ARBA" id="ARBA00012756"/>
    </source>
</evidence>
<feature type="domain" description="Glycosyl hydrolases family 2 sugar binding" evidence="9">
    <location>
        <begin position="80"/>
        <end position="209"/>
    </location>
</feature>
<dbReference type="SUPFAM" id="SSF49785">
    <property type="entry name" value="Galactose-binding domain-like"/>
    <property type="match status" value="1"/>
</dbReference>
<gene>
    <name evidence="10" type="ORF">GCM10009802_18390</name>
</gene>
<dbReference type="InterPro" id="IPR050347">
    <property type="entry name" value="Bact_Beta-galactosidase"/>
</dbReference>
<comment type="caution">
    <text evidence="10">The sequence shown here is derived from an EMBL/GenBank/DDBJ whole genome shotgun (WGS) entry which is preliminary data.</text>
</comment>
<evidence type="ECO:0000259" key="7">
    <source>
        <dbReference type="Pfam" id="PF00703"/>
    </source>
</evidence>
<keyword evidence="5" id="KW-0326">Glycosidase</keyword>
<feature type="domain" description="Glycoside hydrolase family 2 catalytic" evidence="8">
    <location>
        <begin position="319"/>
        <end position="530"/>
    </location>
</feature>
<dbReference type="InterPro" id="IPR008979">
    <property type="entry name" value="Galactose-bd-like_sf"/>
</dbReference>
<dbReference type="PANTHER" id="PTHR46323:SF2">
    <property type="entry name" value="BETA-GALACTOSIDASE"/>
    <property type="match status" value="1"/>
</dbReference>
<evidence type="ECO:0000313" key="10">
    <source>
        <dbReference type="EMBL" id="GAA2117363.1"/>
    </source>
</evidence>
<dbReference type="InterPro" id="IPR006101">
    <property type="entry name" value="Glyco_hydro_2"/>
</dbReference>
<evidence type="ECO:0000256" key="5">
    <source>
        <dbReference type="ARBA" id="ARBA00023295"/>
    </source>
</evidence>
<protein>
    <recommendedName>
        <fullName evidence="3">beta-galactosidase</fullName>
        <ecNumber evidence="3">3.2.1.23</ecNumber>
    </recommendedName>
</protein>
<dbReference type="Gene3D" id="3.20.20.80">
    <property type="entry name" value="Glycosidases"/>
    <property type="match status" value="1"/>
</dbReference>
<organism evidence="10 11">
    <name type="scientific">Streptomyces synnematoformans</name>
    <dbReference type="NCBI Taxonomy" id="415721"/>
    <lineage>
        <taxon>Bacteria</taxon>
        <taxon>Bacillati</taxon>
        <taxon>Actinomycetota</taxon>
        <taxon>Actinomycetes</taxon>
        <taxon>Kitasatosporales</taxon>
        <taxon>Streptomycetaceae</taxon>
        <taxon>Streptomyces</taxon>
    </lineage>
</organism>
<evidence type="ECO:0000313" key="11">
    <source>
        <dbReference type="Proteomes" id="UP001500443"/>
    </source>
</evidence>
<evidence type="ECO:0000259" key="9">
    <source>
        <dbReference type="Pfam" id="PF02837"/>
    </source>
</evidence>
<reference evidence="10 11" key="1">
    <citation type="journal article" date="2019" name="Int. J. Syst. Evol. Microbiol.">
        <title>The Global Catalogue of Microorganisms (GCM) 10K type strain sequencing project: providing services to taxonomists for standard genome sequencing and annotation.</title>
        <authorList>
            <consortium name="The Broad Institute Genomics Platform"/>
            <consortium name="The Broad Institute Genome Sequencing Center for Infectious Disease"/>
            <person name="Wu L."/>
            <person name="Ma J."/>
        </authorList>
    </citation>
    <scope>NUCLEOTIDE SEQUENCE [LARGE SCALE GENOMIC DNA]</scope>
    <source>
        <strain evidence="10 11">JCM 15481</strain>
    </source>
</reference>
<dbReference type="Pfam" id="PF02837">
    <property type="entry name" value="Glyco_hydro_2_N"/>
    <property type="match status" value="1"/>
</dbReference>